<protein>
    <submittedName>
        <fullName evidence="1">Uncharacterized protein</fullName>
    </submittedName>
</protein>
<sequence>MVHSIEGDTALPRHFFDNNLSKDCLRLSPSRPKIESSREKVNISRLSTSVKIDRCTYERWDAGRSPEEHHMMDMRQPLTRQDLIPAASVAEPQNGFDARWLNLGMGMDQTGWLVVQSVPEWTSIEPRSCIWAVLFPYSQQLHGTTLAVQQSSSKTCSRDAGCLLYRVWTRVDGHKRCGARLLYRRNMPLGCAECGAHPSFRKPLADSLRCQDAIRRGIFIFPTIRCPSPSAGESNCGGKEDHQGLGACPLTASRRVAQARQPPKTRTPVVGPCRVSRRDELQHHLLRGDMRSSNCPVAHKPNWELCLPQTGLSGAYSVQMTARAARGLSFVRGRQGRQDVIAKGMPFWGLNRKVSGYGHFSLPRIIMAIVIQPGTENKTLASGEIGPATTARALCWPAALRKELPVIETAVPVSNDARMGHAVVFITKPVMWSVPEQRWH</sequence>
<keyword evidence="2" id="KW-1185">Reference proteome</keyword>
<name>A0AAN7AZK0_9PEZI</name>
<comment type="caution">
    <text evidence="1">The sequence shown here is derived from an EMBL/GenBank/DDBJ whole genome shotgun (WGS) entry which is preliminary data.</text>
</comment>
<dbReference type="AlphaFoldDB" id="A0AAN7AZK0"/>
<gene>
    <name evidence="1" type="ORF">QBC40DRAFT_293038</name>
</gene>
<dbReference type="Proteomes" id="UP001303160">
    <property type="component" value="Unassembled WGS sequence"/>
</dbReference>
<accession>A0AAN7AZK0</accession>
<reference evidence="1" key="2">
    <citation type="submission" date="2023-05" db="EMBL/GenBank/DDBJ databases">
        <authorList>
            <consortium name="Lawrence Berkeley National Laboratory"/>
            <person name="Steindorff A."/>
            <person name="Hensen N."/>
            <person name="Bonometti L."/>
            <person name="Westerberg I."/>
            <person name="Brannstrom I.O."/>
            <person name="Guillou S."/>
            <person name="Cros-Aarteil S."/>
            <person name="Calhoun S."/>
            <person name="Haridas S."/>
            <person name="Kuo A."/>
            <person name="Mondo S."/>
            <person name="Pangilinan J."/>
            <person name="Riley R."/>
            <person name="Labutti K."/>
            <person name="Andreopoulos B."/>
            <person name="Lipzen A."/>
            <person name="Chen C."/>
            <person name="Yanf M."/>
            <person name="Daum C."/>
            <person name="Ng V."/>
            <person name="Clum A."/>
            <person name="Ohm R."/>
            <person name="Martin F."/>
            <person name="Silar P."/>
            <person name="Natvig D."/>
            <person name="Lalanne C."/>
            <person name="Gautier V."/>
            <person name="Ament-Velasquez S.L."/>
            <person name="Kruys A."/>
            <person name="Hutchinson M.I."/>
            <person name="Powell A.J."/>
            <person name="Barry K."/>
            <person name="Miller A.N."/>
            <person name="Grigoriev I.V."/>
            <person name="Debuchy R."/>
            <person name="Gladieux P."/>
            <person name="Thoren M.H."/>
            <person name="Johannesson H."/>
        </authorList>
    </citation>
    <scope>NUCLEOTIDE SEQUENCE</scope>
    <source>
        <strain evidence="1">CBS 315.58</strain>
    </source>
</reference>
<proteinExistence type="predicted"/>
<reference evidence="1" key="1">
    <citation type="journal article" date="2023" name="Mol. Phylogenet. Evol.">
        <title>Genome-scale phylogeny and comparative genomics of the fungal order Sordariales.</title>
        <authorList>
            <person name="Hensen N."/>
            <person name="Bonometti L."/>
            <person name="Westerberg I."/>
            <person name="Brannstrom I.O."/>
            <person name="Guillou S."/>
            <person name="Cros-Aarteil S."/>
            <person name="Calhoun S."/>
            <person name="Haridas S."/>
            <person name="Kuo A."/>
            <person name="Mondo S."/>
            <person name="Pangilinan J."/>
            <person name="Riley R."/>
            <person name="LaButti K."/>
            <person name="Andreopoulos B."/>
            <person name="Lipzen A."/>
            <person name="Chen C."/>
            <person name="Yan M."/>
            <person name="Daum C."/>
            <person name="Ng V."/>
            <person name="Clum A."/>
            <person name="Steindorff A."/>
            <person name="Ohm R.A."/>
            <person name="Martin F."/>
            <person name="Silar P."/>
            <person name="Natvig D.O."/>
            <person name="Lalanne C."/>
            <person name="Gautier V."/>
            <person name="Ament-Velasquez S.L."/>
            <person name="Kruys A."/>
            <person name="Hutchinson M.I."/>
            <person name="Powell A.J."/>
            <person name="Barry K."/>
            <person name="Miller A.N."/>
            <person name="Grigoriev I.V."/>
            <person name="Debuchy R."/>
            <person name="Gladieux P."/>
            <person name="Hiltunen Thoren M."/>
            <person name="Johannesson H."/>
        </authorList>
    </citation>
    <scope>NUCLEOTIDE SEQUENCE</scope>
    <source>
        <strain evidence="1">CBS 315.58</strain>
    </source>
</reference>
<organism evidence="1 2">
    <name type="scientific">Triangularia verruculosa</name>
    <dbReference type="NCBI Taxonomy" id="2587418"/>
    <lineage>
        <taxon>Eukaryota</taxon>
        <taxon>Fungi</taxon>
        <taxon>Dikarya</taxon>
        <taxon>Ascomycota</taxon>
        <taxon>Pezizomycotina</taxon>
        <taxon>Sordariomycetes</taxon>
        <taxon>Sordariomycetidae</taxon>
        <taxon>Sordariales</taxon>
        <taxon>Podosporaceae</taxon>
        <taxon>Triangularia</taxon>
    </lineage>
</organism>
<dbReference type="EMBL" id="MU863883">
    <property type="protein sequence ID" value="KAK4204292.1"/>
    <property type="molecule type" value="Genomic_DNA"/>
</dbReference>
<evidence type="ECO:0000313" key="2">
    <source>
        <dbReference type="Proteomes" id="UP001303160"/>
    </source>
</evidence>
<evidence type="ECO:0000313" key="1">
    <source>
        <dbReference type="EMBL" id="KAK4204292.1"/>
    </source>
</evidence>